<evidence type="ECO:0000256" key="11">
    <source>
        <dbReference type="ARBA" id="ARBA00048179"/>
    </source>
</evidence>
<evidence type="ECO:0000256" key="12">
    <source>
        <dbReference type="SAM" id="SignalP"/>
    </source>
</evidence>
<dbReference type="KEGG" id="acom:CEW83_13590"/>
<comment type="subunit">
    <text evidence="4">Homodimer.</text>
</comment>
<dbReference type="RefSeq" id="WP_108949830.1">
    <property type="nucleotide sequence ID" value="NZ_CP022187.1"/>
</dbReference>
<organism evidence="14 15">
    <name type="scientific">Parazoarcus communis</name>
    <dbReference type="NCBI Taxonomy" id="41977"/>
    <lineage>
        <taxon>Bacteria</taxon>
        <taxon>Pseudomonadati</taxon>
        <taxon>Pseudomonadota</taxon>
        <taxon>Betaproteobacteria</taxon>
        <taxon>Rhodocyclales</taxon>
        <taxon>Zoogloeaceae</taxon>
        <taxon>Parazoarcus</taxon>
    </lineage>
</organism>
<proteinExistence type="inferred from homology"/>
<evidence type="ECO:0000256" key="10">
    <source>
        <dbReference type="ARBA" id="ARBA00033171"/>
    </source>
</evidence>
<gene>
    <name evidence="14" type="ORF">CEW83_13590</name>
</gene>
<keyword evidence="15" id="KW-1185">Reference proteome</keyword>
<dbReference type="InterPro" id="IPR015168">
    <property type="entry name" value="SsuA/THI5"/>
</dbReference>
<dbReference type="GO" id="GO:0009228">
    <property type="term" value="P:thiamine biosynthetic process"/>
    <property type="evidence" value="ECO:0007669"/>
    <property type="project" value="UniProtKB-KW"/>
</dbReference>
<dbReference type="SUPFAM" id="SSF53850">
    <property type="entry name" value="Periplasmic binding protein-like II"/>
    <property type="match status" value="1"/>
</dbReference>
<evidence type="ECO:0000256" key="5">
    <source>
        <dbReference type="ARBA" id="ARBA00022679"/>
    </source>
</evidence>
<dbReference type="InterPro" id="IPR027939">
    <property type="entry name" value="NMT1/THI5"/>
</dbReference>
<keyword evidence="9" id="KW-0408">Iron</keyword>
<evidence type="ECO:0000256" key="2">
    <source>
        <dbReference type="ARBA" id="ARBA00004948"/>
    </source>
</evidence>
<comment type="similarity">
    <text evidence="3">Belongs to the NMT1/THI5 family.</text>
</comment>
<dbReference type="EMBL" id="CP022187">
    <property type="protein sequence ID" value="AWI76127.1"/>
    <property type="molecule type" value="Genomic_DNA"/>
</dbReference>
<dbReference type="Pfam" id="PF09084">
    <property type="entry name" value="NMT1"/>
    <property type="match status" value="1"/>
</dbReference>
<name>A0A2U8GR31_9RHOO</name>
<reference evidence="14 15" key="1">
    <citation type="submission" date="2017-06" db="EMBL/GenBank/DDBJ databases">
        <title>Azoarcus.</title>
        <authorList>
            <person name="Woo J.-H."/>
            <person name="Kim H.-S."/>
        </authorList>
    </citation>
    <scope>NUCLEOTIDE SEQUENCE [LARGE SCALE GENOMIC DNA]</scope>
    <source>
        <strain evidence="14 15">TSPY31</strain>
    </source>
</reference>
<keyword evidence="7" id="KW-0663">Pyridoxal phosphate</keyword>
<evidence type="ECO:0000256" key="6">
    <source>
        <dbReference type="ARBA" id="ARBA00022723"/>
    </source>
</evidence>
<dbReference type="GO" id="GO:0046872">
    <property type="term" value="F:metal ion binding"/>
    <property type="evidence" value="ECO:0007669"/>
    <property type="project" value="UniProtKB-KW"/>
</dbReference>
<keyword evidence="12" id="KW-0732">Signal</keyword>
<evidence type="ECO:0000313" key="15">
    <source>
        <dbReference type="Proteomes" id="UP000244930"/>
    </source>
</evidence>
<keyword evidence="8" id="KW-0784">Thiamine biosynthesis</keyword>
<dbReference type="PANTHER" id="PTHR31528:SF1">
    <property type="entry name" value="4-AMINO-5-HYDROXYMETHYL-2-METHYLPYRIMIDINE PHOSPHATE SYNTHASE THI11-RELATED"/>
    <property type="match status" value="1"/>
</dbReference>
<sequence length="352" mass="37213">MFQFKSDALSAPITRRTVLGALLVAACSFGLGQTHAADPVKVKFTLDWRFEGPSAPFLLAKSKGYFAAEGLDVEIDAGNGSAGAVTRVATGAYDMGFADFNALVEYDAKTPGSKIQGIYMVYNSTPAAVFVLKKSGVTKPADLVGKTLAAPIFDGGRKAWPAFAKANGLALDAVKWQTVEPAIRETLLARGDVDGITGFYFTSLLNLQARGVPSDQIVALKYPDNGVEFYGNTLIASPKMLSEQPKAVEGFVRAFNKALKETVASPDTAVLAVKERDPLINVALESQRLKLALDSVVVTPESRSLGLGAVDPERMKRSVAEAATAFGLPATPDASTLFTAAYLPSAADRAIK</sequence>
<evidence type="ECO:0000256" key="8">
    <source>
        <dbReference type="ARBA" id="ARBA00022977"/>
    </source>
</evidence>
<keyword evidence="6" id="KW-0479">Metal-binding</keyword>
<dbReference type="PANTHER" id="PTHR31528">
    <property type="entry name" value="4-AMINO-5-HYDROXYMETHYL-2-METHYLPYRIMIDINE PHOSPHATE SYNTHASE THI11-RELATED"/>
    <property type="match status" value="1"/>
</dbReference>
<dbReference type="AlphaFoldDB" id="A0A2U8GR31"/>
<evidence type="ECO:0000256" key="9">
    <source>
        <dbReference type="ARBA" id="ARBA00023004"/>
    </source>
</evidence>
<feature type="domain" description="SsuA/THI5-like" evidence="13">
    <location>
        <begin position="55"/>
        <end position="269"/>
    </location>
</feature>
<keyword evidence="5" id="KW-0808">Transferase</keyword>
<dbReference type="PROSITE" id="PS51257">
    <property type="entry name" value="PROKAR_LIPOPROTEIN"/>
    <property type="match status" value="1"/>
</dbReference>
<comment type="function">
    <text evidence="1">Responsible for the formation of the pyrimidine heterocycle in the thiamine biosynthesis pathway. Catalyzes the formation of hydroxymethylpyrimidine phosphate (HMP-P) from histidine and pyridoxal phosphate (PLP). The protein uses PLP and the active site histidine to form HMP-P, generating an inactive enzyme. The enzyme can only undergo a single turnover, which suggests it is a suicide enzyme.</text>
</comment>
<dbReference type="GO" id="GO:0016740">
    <property type="term" value="F:transferase activity"/>
    <property type="evidence" value="ECO:0007669"/>
    <property type="project" value="UniProtKB-KW"/>
</dbReference>
<feature type="chain" id="PRO_5016014320" description="Thiamine pyrimidine synthase" evidence="12">
    <location>
        <begin position="37"/>
        <end position="352"/>
    </location>
</feature>
<dbReference type="Gene3D" id="3.40.190.10">
    <property type="entry name" value="Periplasmic binding protein-like II"/>
    <property type="match status" value="2"/>
</dbReference>
<protein>
    <recommendedName>
        <fullName evidence="10">Thiamine pyrimidine synthase</fullName>
    </recommendedName>
</protein>
<comment type="pathway">
    <text evidence="2">Cofactor biosynthesis; thiamine diphosphate biosynthesis.</text>
</comment>
<comment type="catalytic activity">
    <reaction evidence="11">
        <text>N(6)-(pyridoxal phosphate)-L-lysyl-[4-amino-5-hydroxymethyl-2-methylpyrimidine phosphate synthase] + L-histidyl-[4-amino-5-hydroxymethyl-2-methylpyrimidine phosphate synthase] + 2 Fe(3+) + 4 H2O = L-lysyl-[4-amino-5-hydroxymethyl-2-methylpyrimidine phosphate synthase] + (2S)-2-amino-5-hydroxy-4-oxopentanoyl-[4-amino-5-hydroxymethyl-2-methylpyrimidine phosphate synthase] + 4-amino-2-methyl-5-(phosphooxymethyl)pyrimidine + 3-oxopropanoate + 2 Fe(2+) + 2 H(+)</text>
        <dbReference type="Rhea" id="RHEA:65756"/>
        <dbReference type="Rhea" id="RHEA-COMP:16892"/>
        <dbReference type="Rhea" id="RHEA-COMP:16893"/>
        <dbReference type="Rhea" id="RHEA-COMP:16894"/>
        <dbReference type="Rhea" id="RHEA-COMP:16895"/>
        <dbReference type="ChEBI" id="CHEBI:15377"/>
        <dbReference type="ChEBI" id="CHEBI:15378"/>
        <dbReference type="ChEBI" id="CHEBI:29033"/>
        <dbReference type="ChEBI" id="CHEBI:29034"/>
        <dbReference type="ChEBI" id="CHEBI:29969"/>
        <dbReference type="ChEBI" id="CHEBI:29979"/>
        <dbReference type="ChEBI" id="CHEBI:33190"/>
        <dbReference type="ChEBI" id="CHEBI:58354"/>
        <dbReference type="ChEBI" id="CHEBI:143915"/>
        <dbReference type="ChEBI" id="CHEBI:157692"/>
    </reaction>
    <physiologicalReaction direction="left-to-right" evidence="11">
        <dbReference type="Rhea" id="RHEA:65757"/>
    </physiologicalReaction>
</comment>
<evidence type="ECO:0000256" key="3">
    <source>
        <dbReference type="ARBA" id="ARBA00009406"/>
    </source>
</evidence>
<evidence type="ECO:0000256" key="4">
    <source>
        <dbReference type="ARBA" id="ARBA00011738"/>
    </source>
</evidence>
<accession>A0A2U8GR31</accession>
<evidence type="ECO:0000256" key="1">
    <source>
        <dbReference type="ARBA" id="ARBA00003469"/>
    </source>
</evidence>
<dbReference type="Proteomes" id="UP000244930">
    <property type="component" value="Chromosome"/>
</dbReference>
<feature type="signal peptide" evidence="12">
    <location>
        <begin position="1"/>
        <end position="36"/>
    </location>
</feature>
<evidence type="ECO:0000259" key="13">
    <source>
        <dbReference type="Pfam" id="PF09084"/>
    </source>
</evidence>
<evidence type="ECO:0000256" key="7">
    <source>
        <dbReference type="ARBA" id="ARBA00022898"/>
    </source>
</evidence>
<evidence type="ECO:0000313" key="14">
    <source>
        <dbReference type="EMBL" id="AWI76127.1"/>
    </source>
</evidence>